<keyword evidence="2" id="KW-1003">Cell membrane</keyword>
<dbReference type="SUPFAM" id="SSF52540">
    <property type="entry name" value="P-loop containing nucleoside triphosphate hydrolases"/>
    <property type="match status" value="1"/>
</dbReference>
<keyword evidence="3 6" id="KW-0812">Transmembrane</keyword>
<accession>A0ABY8HA52</accession>
<evidence type="ECO:0000313" key="8">
    <source>
        <dbReference type="EMBL" id="WFP17548.1"/>
    </source>
</evidence>
<feature type="domain" description="TraD/TraG TraM recognition site" evidence="7">
    <location>
        <begin position="424"/>
        <end position="542"/>
    </location>
</feature>
<proteinExistence type="predicted"/>
<evidence type="ECO:0000259" key="7">
    <source>
        <dbReference type="Pfam" id="PF12696"/>
    </source>
</evidence>
<keyword evidence="5 6" id="KW-0472">Membrane</keyword>
<dbReference type="InterPro" id="IPR027417">
    <property type="entry name" value="P-loop_NTPase"/>
</dbReference>
<comment type="subcellular location">
    <subcellularLocation>
        <location evidence="1">Cell membrane</location>
        <topology evidence="1">Multi-pass membrane protein</topology>
    </subcellularLocation>
</comment>
<evidence type="ECO:0000256" key="6">
    <source>
        <dbReference type="SAM" id="Phobius"/>
    </source>
</evidence>
<sequence length="618" mass="65507">MSENSTGNQERLILIGLGIAALYGLFVLTGMGATRAVCGPGGFPESLFGPMSFFTSGDTTVFGTVDGCSAPTAAVVTVLVGAIVVVALLVGVGFWARAKWKQSDRAFLKDLRRREGIARSSEVRRTVGTRSVGKRVGKVRPSLKNPKPVQGALKLGVSEGSPVWASLEESVCLIGPPRSGKGLHLLVGAILDAPGPVITTSSRADNLAMTWDLRKEKGPVALFDPQGLTGRATTLKWSPITGCERPMVANQRATSLIGASGLGASAGNQEWRAPATTIMECLLHAAALGHRTVDDLMRWGNNPMEAKEAVRILSDHPGAASNWNLVLQGIIEGDPKLLQNKWFGVEGAVKGLAVPEVRAVLNPARVDETFDIDRFLTENGTLYIVGTKTGGSSAGPFLIAMMDAITERARELAAKSPGNRLDPPLSLVLDEIANISGAWPGLTQLMADGGGVGISVFAVFQSLAQARNEWGEQQATALFDSATVKIQLGGASNVSDLETFSKLAGSREITRFSKSRSRDSVSTSEQVAELQVLNISDLRRLPFGWGILFNRNGRPIVMQMTKWPDRADAKQIKAAAGAYNQALLSELLGGADVLSSGPSTRDVDVNADLDGRLPVPVR</sequence>
<dbReference type="EMBL" id="CP121252">
    <property type="protein sequence ID" value="WFP17548.1"/>
    <property type="molecule type" value="Genomic_DNA"/>
</dbReference>
<dbReference type="CDD" id="cd01127">
    <property type="entry name" value="TrwB_TraG_TraD_VirD4"/>
    <property type="match status" value="1"/>
</dbReference>
<reference evidence="8 9" key="1">
    <citation type="submission" date="2023-04" db="EMBL/GenBank/DDBJ databases">
        <title>Funneling lignin-derived compounds into biodiesel using alkali-halophilic Citricoccus sp. P2.</title>
        <authorList>
            <person name="Luo C.-B."/>
        </authorList>
    </citation>
    <scope>NUCLEOTIDE SEQUENCE [LARGE SCALE GENOMIC DNA]</scope>
    <source>
        <strain evidence="8 9">P2</strain>
    </source>
</reference>
<feature type="transmembrane region" description="Helical" evidence="6">
    <location>
        <begin position="73"/>
        <end position="96"/>
    </location>
</feature>
<dbReference type="InterPro" id="IPR032689">
    <property type="entry name" value="TraG-D_C"/>
</dbReference>
<evidence type="ECO:0000256" key="5">
    <source>
        <dbReference type="ARBA" id="ARBA00023136"/>
    </source>
</evidence>
<dbReference type="Pfam" id="PF12696">
    <property type="entry name" value="TraG-D_C"/>
    <property type="match status" value="1"/>
</dbReference>
<gene>
    <name evidence="8" type="ORF">P8192_05435</name>
</gene>
<dbReference type="RefSeq" id="WP_278159142.1">
    <property type="nucleotide sequence ID" value="NZ_CP121252.1"/>
</dbReference>
<keyword evidence="4 6" id="KW-1133">Transmembrane helix</keyword>
<evidence type="ECO:0000313" key="9">
    <source>
        <dbReference type="Proteomes" id="UP001219037"/>
    </source>
</evidence>
<dbReference type="Proteomes" id="UP001219037">
    <property type="component" value="Chromosome"/>
</dbReference>
<dbReference type="PANTHER" id="PTHR37937:SF1">
    <property type="entry name" value="CONJUGATIVE TRANSFER: DNA TRANSPORT"/>
    <property type="match status" value="1"/>
</dbReference>
<protein>
    <submittedName>
        <fullName evidence="8">TraM recognition domain-containing protein</fullName>
    </submittedName>
</protein>
<feature type="transmembrane region" description="Helical" evidence="6">
    <location>
        <begin position="12"/>
        <end position="33"/>
    </location>
</feature>
<keyword evidence="9" id="KW-1185">Reference proteome</keyword>
<evidence type="ECO:0000256" key="1">
    <source>
        <dbReference type="ARBA" id="ARBA00004651"/>
    </source>
</evidence>
<organism evidence="8 9">
    <name type="scientific">Citricoccus muralis</name>
    <dbReference type="NCBI Taxonomy" id="169134"/>
    <lineage>
        <taxon>Bacteria</taxon>
        <taxon>Bacillati</taxon>
        <taxon>Actinomycetota</taxon>
        <taxon>Actinomycetes</taxon>
        <taxon>Micrococcales</taxon>
        <taxon>Micrococcaceae</taxon>
        <taxon>Citricoccus</taxon>
    </lineage>
</organism>
<evidence type="ECO:0000256" key="2">
    <source>
        <dbReference type="ARBA" id="ARBA00022475"/>
    </source>
</evidence>
<evidence type="ECO:0000256" key="4">
    <source>
        <dbReference type="ARBA" id="ARBA00022989"/>
    </source>
</evidence>
<name>A0ABY8HA52_9MICC</name>
<dbReference type="PANTHER" id="PTHR37937">
    <property type="entry name" value="CONJUGATIVE TRANSFER: DNA TRANSPORT"/>
    <property type="match status" value="1"/>
</dbReference>
<dbReference type="InterPro" id="IPR051539">
    <property type="entry name" value="T4SS-coupling_protein"/>
</dbReference>
<dbReference type="Gene3D" id="3.40.50.300">
    <property type="entry name" value="P-loop containing nucleotide triphosphate hydrolases"/>
    <property type="match status" value="1"/>
</dbReference>
<evidence type="ECO:0000256" key="3">
    <source>
        <dbReference type="ARBA" id="ARBA00022692"/>
    </source>
</evidence>